<sequence>MGFPYTGPTSRRTISLPSIPTYATPLLQLIDHSLNIQSVKAAANELQIPVSKSYSMGEFLLAPENDTRRGHALTFDVSHTRQHGLGVYNVGIDTLSGSPYQVCSKENYHSGIVDLISNQMSKVENKLSRRTLRYSISTLLFVSSVC</sequence>
<evidence type="ECO:0000313" key="2">
    <source>
        <dbReference type="Proteomes" id="UP000280834"/>
    </source>
</evidence>
<protein>
    <submittedName>
        <fullName evidence="3">Peptidase A1 domain-containing protein</fullName>
    </submittedName>
</protein>
<dbReference type="EMBL" id="UZAG01005612">
    <property type="protein sequence ID" value="VDO17932.1"/>
    <property type="molecule type" value="Genomic_DNA"/>
</dbReference>
<keyword evidence="2" id="KW-1185">Reference proteome</keyword>
<evidence type="ECO:0000313" key="3">
    <source>
        <dbReference type="WBParaSite" id="BTMF_0000603301-mRNA-1"/>
    </source>
</evidence>
<reference evidence="3" key="1">
    <citation type="submission" date="2017-02" db="UniProtKB">
        <authorList>
            <consortium name="WormBaseParasite"/>
        </authorList>
    </citation>
    <scope>IDENTIFICATION</scope>
</reference>
<dbReference type="WBParaSite" id="BTMF_0000603301-mRNA-1">
    <property type="protein sequence ID" value="BTMF_0000603301-mRNA-1"/>
    <property type="gene ID" value="BTMF_0000603301"/>
</dbReference>
<reference evidence="1 2" key="2">
    <citation type="submission" date="2018-11" db="EMBL/GenBank/DDBJ databases">
        <authorList>
            <consortium name="Pathogen Informatics"/>
        </authorList>
    </citation>
    <scope>NUCLEOTIDE SEQUENCE [LARGE SCALE GENOMIC DNA]</scope>
</reference>
<proteinExistence type="predicted"/>
<organism evidence="3">
    <name type="scientific">Brugia timori</name>
    <dbReference type="NCBI Taxonomy" id="42155"/>
    <lineage>
        <taxon>Eukaryota</taxon>
        <taxon>Metazoa</taxon>
        <taxon>Ecdysozoa</taxon>
        <taxon>Nematoda</taxon>
        <taxon>Chromadorea</taxon>
        <taxon>Rhabditida</taxon>
        <taxon>Spirurina</taxon>
        <taxon>Spiruromorpha</taxon>
        <taxon>Filarioidea</taxon>
        <taxon>Onchocercidae</taxon>
        <taxon>Brugia</taxon>
    </lineage>
</organism>
<evidence type="ECO:0000313" key="1">
    <source>
        <dbReference type="EMBL" id="VDO17932.1"/>
    </source>
</evidence>
<accession>A0A0R3QI09</accession>
<dbReference type="AlphaFoldDB" id="A0A0R3QI09"/>
<name>A0A0R3QI09_9BILA</name>
<dbReference type="Proteomes" id="UP000280834">
    <property type="component" value="Unassembled WGS sequence"/>
</dbReference>
<gene>
    <name evidence="1" type="ORF">BTMF_LOCUS5291</name>
</gene>
<dbReference type="STRING" id="42155.A0A0R3QI09"/>